<feature type="compositionally biased region" description="Pro residues" evidence="1">
    <location>
        <begin position="315"/>
        <end position="338"/>
    </location>
</feature>
<dbReference type="InterPro" id="IPR001020">
    <property type="entry name" value="PTS_HPr_His_P_site"/>
</dbReference>
<feature type="transmembrane region" description="Helical" evidence="2">
    <location>
        <begin position="374"/>
        <end position="392"/>
    </location>
</feature>
<evidence type="ECO:0000256" key="1">
    <source>
        <dbReference type="SAM" id="MobiDB-lite"/>
    </source>
</evidence>
<reference evidence="3 4" key="1">
    <citation type="submission" date="2015-03" db="EMBL/GenBank/DDBJ databases">
        <title>Genomics and transcriptomics of the oil-accumulating basidiomycete yeast T. oleaginosus allow insights into substrate utilization and the diverse evolutionary trajectories of mating systems in fungi.</title>
        <authorList>
            <consortium name="DOE Joint Genome Institute"/>
            <person name="Kourist R."/>
            <person name="Kracht O."/>
            <person name="Bracharz F."/>
            <person name="Lipzen A."/>
            <person name="Nolan M."/>
            <person name="Ohm R."/>
            <person name="Grigoriev I."/>
            <person name="Sun S."/>
            <person name="Heitman J."/>
            <person name="Bruck T."/>
            <person name="Nowrousian M."/>
        </authorList>
    </citation>
    <scope>NUCLEOTIDE SEQUENCE [LARGE SCALE GENOMIC DNA]</scope>
    <source>
        <strain evidence="3 4">IBC0246</strain>
    </source>
</reference>
<feature type="region of interest" description="Disordered" evidence="1">
    <location>
        <begin position="130"/>
        <end position="207"/>
    </location>
</feature>
<evidence type="ECO:0000256" key="2">
    <source>
        <dbReference type="SAM" id="Phobius"/>
    </source>
</evidence>
<keyword evidence="2" id="KW-1133">Transmembrane helix</keyword>
<gene>
    <name evidence="3" type="ORF">CC85DRAFT_294131</name>
</gene>
<protein>
    <submittedName>
        <fullName evidence="3">Uncharacterized protein</fullName>
    </submittedName>
</protein>
<evidence type="ECO:0000313" key="3">
    <source>
        <dbReference type="EMBL" id="KLT38892.1"/>
    </source>
</evidence>
<dbReference type="EMBL" id="KQ087278">
    <property type="protein sequence ID" value="KLT38892.1"/>
    <property type="molecule type" value="Genomic_DNA"/>
</dbReference>
<name>A0A0J0XCV9_9TREE</name>
<feature type="compositionally biased region" description="Pro residues" evidence="1">
    <location>
        <begin position="158"/>
        <end position="172"/>
    </location>
</feature>
<dbReference type="PROSITE" id="PS00369">
    <property type="entry name" value="PTS_HPR_HIS"/>
    <property type="match status" value="1"/>
</dbReference>
<dbReference type="AlphaFoldDB" id="A0A0J0XCV9"/>
<sequence length="419" mass="45251">MLVQRLGLHARPTAAWRTAARASRLYATTRPLPSAHDQPVRGQEPPLPTEATPQDPTVPPMYPNAPSVRGEQPPLPTDEDSPSAIPTTPRPAFGGVPPAPRSLEAAPVNPAIADPVAHPTLIPARPVPQAMPAAHDATWGQESPFPTPATAQQTSYPITPPQPPRGQEPPLPGEAVQAPFTAPPVAPVRQEPPPPPPRVEPVYQPPPPPPKKRTFAKLFLTFVLGGVLGAAYVPWYRSVQQDTRALEAILIERERAGEKYIEGRNEHGQYILKPNPATSKPLLLRVSDCHTMLRLPPRATAPRAALVATRGFAARPPPPTPSHEPPQPPRPNSQPPPQHAFGQPASAPFEPHNQPVGGPGAQIPSNPNTRSRPFMMVGLLTLAFGVAYFIPWERSVKKQAKEMVPVVRENRAPTADDKR</sequence>
<accession>A0A0J0XCV9</accession>
<keyword evidence="4" id="KW-1185">Reference proteome</keyword>
<evidence type="ECO:0000313" key="4">
    <source>
        <dbReference type="Proteomes" id="UP000053611"/>
    </source>
</evidence>
<dbReference type="RefSeq" id="XP_018275383.1">
    <property type="nucleotide sequence ID" value="XM_018424894.1"/>
</dbReference>
<feature type="region of interest" description="Disordered" evidence="1">
    <location>
        <begin position="312"/>
        <end position="369"/>
    </location>
</feature>
<dbReference type="GeneID" id="28985497"/>
<proteinExistence type="predicted"/>
<dbReference type="Proteomes" id="UP000053611">
    <property type="component" value="Unassembled WGS sequence"/>
</dbReference>
<organism evidence="3 4">
    <name type="scientific">Cutaneotrichosporon oleaginosum</name>
    <dbReference type="NCBI Taxonomy" id="879819"/>
    <lineage>
        <taxon>Eukaryota</taxon>
        <taxon>Fungi</taxon>
        <taxon>Dikarya</taxon>
        <taxon>Basidiomycota</taxon>
        <taxon>Agaricomycotina</taxon>
        <taxon>Tremellomycetes</taxon>
        <taxon>Trichosporonales</taxon>
        <taxon>Trichosporonaceae</taxon>
        <taxon>Cutaneotrichosporon</taxon>
    </lineage>
</organism>
<keyword evidence="2" id="KW-0472">Membrane</keyword>
<feature type="region of interest" description="Disordered" evidence="1">
    <location>
        <begin position="30"/>
        <end position="105"/>
    </location>
</feature>
<feature type="compositionally biased region" description="Pro residues" evidence="1">
    <location>
        <begin position="181"/>
        <end position="207"/>
    </location>
</feature>
<keyword evidence="2" id="KW-0812">Transmembrane</keyword>